<evidence type="ECO:0000313" key="3">
    <source>
        <dbReference type="Proteomes" id="UP000654345"/>
    </source>
</evidence>
<evidence type="ECO:0000313" key="2">
    <source>
        <dbReference type="EMBL" id="GHO55698.1"/>
    </source>
</evidence>
<evidence type="ECO:0000259" key="1">
    <source>
        <dbReference type="Pfam" id="PF01548"/>
    </source>
</evidence>
<protein>
    <recommendedName>
        <fullName evidence="1">Transposase IS110-like N-terminal domain-containing protein</fullName>
    </recommendedName>
</protein>
<keyword evidence="3" id="KW-1185">Reference proteome</keyword>
<dbReference type="InterPro" id="IPR002525">
    <property type="entry name" value="Transp_IS110-like_N"/>
</dbReference>
<dbReference type="Pfam" id="PF01548">
    <property type="entry name" value="DEDD_Tnp_IS110"/>
    <property type="match status" value="1"/>
</dbReference>
<name>A0ABQ3USL2_9CHLR</name>
<proteinExistence type="predicted"/>
<dbReference type="EMBL" id="BNJG01000001">
    <property type="protein sequence ID" value="GHO55698.1"/>
    <property type="molecule type" value="Genomic_DNA"/>
</dbReference>
<gene>
    <name evidence="2" type="ORF">KSB_41730</name>
</gene>
<sequence length="184" mass="21111">MELLYERCAGLDVHKKNVKVCLILPGKPGRPDKEIRTYATKTADLLEMRDWLKEQGCTHLAMESTGVYWKPIYNLLEGDFEILVVNAHHLKTVPGRKTDVKDSEWIADLLQHGLLKASFIPSVPQRELRELTRYRTRLVEERAREVNRLPPNAGGYEPEIRRCRLRCYGESIAIHPPGNRRGGG</sequence>
<feature type="domain" description="Transposase IS110-like N-terminal" evidence="1">
    <location>
        <begin position="9"/>
        <end position="149"/>
    </location>
</feature>
<organism evidence="2 3">
    <name type="scientific">Ktedonobacter robiniae</name>
    <dbReference type="NCBI Taxonomy" id="2778365"/>
    <lineage>
        <taxon>Bacteria</taxon>
        <taxon>Bacillati</taxon>
        <taxon>Chloroflexota</taxon>
        <taxon>Ktedonobacteria</taxon>
        <taxon>Ktedonobacterales</taxon>
        <taxon>Ktedonobacteraceae</taxon>
        <taxon>Ktedonobacter</taxon>
    </lineage>
</organism>
<dbReference type="InterPro" id="IPR047650">
    <property type="entry name" value="Transpos_IS110"/>
</dbReference>
<dbReference type="Proteomes" id="UP000654345">
    <property type="component" value="Unassembled WGS sequence"/>
</dbReference>
<comment type="caution">
    <text evidence="2">The sequence shown here is derived from an EMBL/GenBank/DDBJ whole genome shotgun (WGS) entry which is preliminary data.</text>
</comment>
<accession>A0ABQ3USL2</accession>
<reference evidence="2 3" key="1">
    <citation type="journal article" date="2021" name="Int. J. Syst. Evol. Microbiol.">
        <title>Reticulibacter mediterranei gen. nov., sp. nov., within the new family Reticulibacteraceae fam. nov., and Ktedonospora formicarum gen. nov., sp. nov., Ktedonobacter robiniae sp. nov., Dictyobacter formicarum sp. nov. and Dictyobacter arantiisoli sp. nov., belonging to the class Ktedonobacteria.</title>
        <authorList>
            <person name="Yabe S."/>
            <person name="Zheng Y."/>
            <person name="Wang C.M."/>
            <person name="Sakai Y."/>
            <person name="Abe K."/>
            <person name="Yokota A."/>
            <person name="Donadio S."/>
            <person name="Cavaletti L."/>
            <person name="Monciardini P."/>
        </authorList>
    </citation>
    <scope>NUCLEOTIDE SEQUENCE [LARGE SCALE GENOMIC DNA]</scope>
    <source>
        <strain evidence="2 3">SOSP1-30</strain>
    </source>
</reference>
<dbReference type="PANTHER" id="PTHR33055">
    <property type="entry name" value="TRANSPOSASE FOR INSERTION SEQUENCE ELEMENT IS1111A"/>
    <property type="match status" value="1"/>
</dbReference>